<reference evidence="1 2" key="1">
    <citation type="submission" date="2018-11" db="EMBL/GenBank/DDBJ databases">
        <title>Bradyrhizobium sp. nov., isolated from effective nodules of peanut in China.</title>
        <authorList>
            <person name="Li Y."/>
        </authorList>
    </citation>
    <scope>NUCLEOTIDE SEQUENCE [LARGE SCALE GENOMIC DNA]</scope>
    <source>
        <strain evidence="1 2">CCBAU 51770</strain>
    </source>
</reference>
<evidence type="ECO:0000313" key="2">
    <source>
        <dbReference type="Proteomes" id="UP000290174"/>
    </source>
</evidence>
<dbReference type="Proteomes" id="UP000290174">
    <property type="component" value="Unassembled WGS sequence"/>
</dbReference>
<dbReference type="EMBL" id="RKMK01000085">
    <property type="protein sequence ID" value="RXG84000.1"/>
    <property type="molecule type" value="Genomic_DNA"/>
</dbReference>
<name>A0A4Q0Q5V7_9BRAD</name>
<gene>
    <name evidence="1" type="ORF">EAS61_40265</name>
</gene>
<sequence>MLGLRACGWGLKRIARQLGCSLHTVKGYVVAGRVKAFKLPEPPKRLTALRVGCARGSFGIAAMRMWCARTDLLAEQGWHSAGERCNVLCSPIVRR</sequence>
<accession>A0A4Q0Q5V7</accession>
<comment type="caution">
    <text evidence="1">The sequence shown here is derived from an EMBL/GenBank/DDBJ whole genome shotgun (WGS) entry which is preliminary data.</text>
</comment>
<proteinExistence type="predicted"/>
<dbReference type="AlphaFoldDB" id="A0A4Q0Q5V7"/>
<protein>
    <submittedName>
        <fullName evidence="1">Uncharacterized protein</fullName>
    </submittedName>
</protein>
<organism evidence="1 2">
    <name type="scientific">Bradyrhizobium zhanjiangense</name>
    <dbReference type="NCBI Taxonomy" id="1325107"/>
    <lineage>
        <taxon>Bacteria</taxon>
        <taxon>Pseudomonadati</taxon>
        <taxon>Pseudomonadota</taxon>
        <taxon>Alphaproteobacteria</taxon>
        <taxon>Hyphomicrobiales</taxon>
        <taxon>Nitrobacteraceae</taxon>
        <taxon>Bradyrhizobium</taxon>
    </lineage>
</organism>
<evidence type="ECO:0000313" key="1">
    <source>
        <dbReference type="EMBL" id="RXG84000.1"/>
    </source>
</evidence>